<dbReference type="PANTHER" id="PTHR30269:SF37">
    <property type="entry name" value="MEMBRANE TRANSPORTER PROTEIN"/>
    <property type="match status" value="1"/>
</dbReference>
<name>A0A432ZNI5_9GAMM</name>
<dbReference type="RefSeq" id="WP_126825404.1">
    <property type="nucleotide sequence ID" value="NZ_PIQG01000001.1"/>
</dbReference>
<comment type="caution">
    <text evidence="9">The sequence shown here is derived from an EMBL/GenBank/DDBJ whole genome shotgun (WGS) entry which is preliminary data.</text>
</comment>
<accession>A0A432ZNI5</accession>
<evidence type="ECO:0000256" key="2">
    <source>
        <dbReference type="ARBA" id="ARBA00009142"/>
    </source>
</evidence>
<feature type="transmembrane region" description="Helical" evidence="8">
    <location>
        <begin position="96"/>
        <end position="115"/>
    </location>
</feature>
<feature type="transmembrane region" description="Helical" evidence="8">
    <location>
        <begin position="70"/>
        <end position="90"/>
    </location>
</feature>
<keyword evidence="3" id="KW-0813">Transport</keyword>
<sequence>MLEWFIIPLIMFIGALLQGITGFGSGLIVVPLLSLLLPLTLLTPALSLVNVALTAYLCWRLRAHLRHFQYGALLIAGCLASIIGAISLHYFDPKLLQLLLAIGVTATGIVFWFGVKFPLSAHWTAQFLVGLLAGFSNGALTLGGPPVVLYFSQLNLPKFHFRGALSVFFLALALTNVATFASQGEYQATTLLLSFKLLLGAILGATVGHSVSQILSEEIFRKLTLLTVIFAGLVALTGVF</sequence>
<dbReference type="PANTHER" id="PTHR30269">
    <property type="entry name" value="TRANSMEMBRANE PROTEIN YFCA"/>
    <property type="match status" value="1"/>
</dbReference>
<dbReference type="OrthoDB" id="7843147at2"/>
<comment type="similarity">
    <text evidence="2 8">Belongs to the 4-toluene sulfonate uptake permease (TSUP) (TC 2.A.102) family.</text>
</comment>
<feature type="transmembrane region" description="Helical" evidence="8">
    <location>
        <begin position="35"/>
        <end position="58"/>
    </location>
</feature>
<organism evidence="9 10">
    <name type="scientific">Pseudidiomarina taiwanensis</name>
    <dbReference type="NCBI Taxonomy" id="337250"/>
    <lineage>
        <taxon>Bacteria</taxon>
        <taxon>Pseudomonadati</taxon>
        <taxon>Pseudomonadota</taxon>
        <taxon>Gammaproteobacteria</taxon>
        <taxon>Alteromonadales</taxon>
        <taxon>Idiomarinaceae</taxon>
        <taxon>Pseudidiomarina</taxon>
    </lineage>
</organism>
<evidence type="ECO:0000256" key="8">
    <source>
        <dbReference type="RuleBase" id="RU363041"/>
    </source>
</evidence>
<proteinExistence type="inferred from homology"/>
<keyword evidence="4 8" id="KW-1003">Cell membrane</keyword>
<dbReference type="InterPro" id="IPR052017">
    <property type="entry name" value="TSUP"/>
</dbReference>
<evidence type="ECO:0000256" key="7">
    <source>
        <dbReference type="ARBA" id="ARBA00023136"/>
    </source>
</evidence>
<reference evidence="9 10" key="1">
    <citation type="journal article" date="2011" name="Front. Microbiol.">
        <title>Genomic signatures of strain selection and enhancement in Bacillus atrophaeus var. globigii, a historical biowarfare simulant.</title>
        <authorList>
            <person name="Gibbons H.S."/>
            <person name="Broomall S.M."/>
            <person name="McNew L.A."/>
            <person name="Daligault H."/>
            <person name="Chapman C."/>
            <person name="Bruce D."/>
            <person name="Karavis M."/>
            <person name="Krepps M."/>
            <person name="McGregor P.A."/>
            <person name="Hong C."/>
            <person name="Park K.H."/>
            <person name="Akmal A."/>
            <person name="Feldman A."/>
            <person name="Lin J.S."/>
            <person name="Chang W.E."/>
            <person name="Higgs B.W."/>
            <person name="Demirev P."/>
            <person name="Lindquist J."/>
            <person name="Liem A."/>
            <person name="Fochler E."/>
            <person name="Read T.D."/>
            <person name="Tapia R."/>
            <person name="Johnson S."/>
            <person name="Bishop-Lilly K.A."/>
            <person name="Detter C."/>
            <person name="Han C."/>
            <person name="Sozhamannan S."/>
            <person name="Rosenzweig C.N."/>
            <person name="Skowronski E.W."/>
        </authorList>
    </citation>
    <scope>NUCLEOTIDE SEQUENCE [LARGE SCALE GENOMIC DNA]</scope>
    <source>
        <strain evidence="9 10">PIT1</strain>
    </source>
</reference>
<dbReference type="EMBL" id="PIQG01000001">
    <property type="protein sequence ID" value="RUO79454.1"/>
    <property type="molecule type" value="Genomic_DNA"/>
</dbReference>
<evidence type="ECO:0000313" key="10">
    <source>
        <dbReference type="Proteomes" id="UP000288279"/>
    </source>
</evidence>
<evidence type="ECO:0000256" key="5">
    <source>
        <dbReference type="ARBA" id="ARBA00022692"/>
    </source>
</evidence>
<keyword evidence="7 8" id="KW-0472">Membrane</keyword>
<keyword evidence="5 8" id="KW-0812">Transmembrane</keyword>
<dbReference type="Pfam" id="PF01925">
    <property type="entry name" value="TauE"/>
    <property type="match status" value="1"/>
</dbReference>
<keyword evidence="6 8" id="KW-1133">Transmembrane helix</keyword>
<evidence type="ECO:0000256" key="6">
    <source>
        <dbReference type="ARBA" id="ARBA00022989"/>
    </source>
</evidence>
<feature type="transmembrane region" description="Helical" evidence="8">
    <location>
        <begin position="163"/>
        <end position="181"/>
    </location>
</feature>
<evidence type="ECO:0000256" key="1">
    <source>
        <dbReference type="ARBA" id="ARBA00004651"/>
    </source>
</evidence>
<feature type="transmembrane region" description="Helical" evidence="8">
    <location>
        <begin position="7"/>
        <end position="29"/>
    </location>
</feature>
<feature type="transmembrane region" description="Helical" evidence="8">
    <location>
        <begin position="219"/>
        <end position="239"/>
    </location>
</feature>
<gene>
    <name evidence="9" type="ORF">CWI83_02800</name>
</gene>
<dbReference type="Proteomes" id="UP000288279">
    <property type="component" value="Unassembled WGS sequence"/>
</dbReference>
<evidence type="ECO:0000256" key="4">
    <source>
        <dbReference type="ARBA" id="ARBA00022475"/>
    </source>
</evidence>
<dbReference type="AlphaFoldDB" id="A0A432ZNI5"/>
<evidence type="ECO:0000256" key="3">
    <source>
        <dbReference type="ARBA" id="ARBA00022448"/>
    </source>
</evidence>
<keyword evidence="10" id="KW-1185">Reference proteome</keyword>
<dbReference type="InterPro" id="IPR002781">
    <property type="entry name" value="TM_pro_TauE-like"/>
</dbReference>
<comment type="subcellular location">
    <subcellularLocation>
        <location evidence="1 8">Cell membrane</location>
        <topology evidence="1 8">Multi-pass membrane protein</topology>
    </subcellularLocation>
</comment>
<dbReference type="GO" id="GO:0005886">
    <property type="term" value="C:plasma membrane"/>
    <property type="evidence" value="ECO:0007669"/>
    <property type="project" value="UniProtKB-SubCell"/>
</dbReference>
<feature type="transmembrane region" description="Helical" evidence="8">
    <location>
        <begin position="188"/>
        <end position="207"/>
    </location>
</feature>
<feature type="transmembrane region" description="Helical" evidence="8">
    <location>
        <begin position="127"/>
        <end position="151"/>
    </location>
</feature>
<protein>
    <recommendedName>
        <fullName evidence="8">Probable membrane transporter protein</fullName>
    </recommendedName>
</protein>
<evidence type="ECO:0000313" key="9">
    <source>
        <dbReference type="EMBL" id="RUO79454.1"/>
    </source>
</evidence>